<dbReference type="AlphaFoldDB" id="A0A170YM71"/>
<name>A0A170YM71_TRIIF</name>
<organism evidence="1">
    <name type="scientific">Triatoma infestans</name>
    <name type="common">Assassin bug</name>
    <dbReference type="NCBI Taxonomy" id="30076"/>
    <lineage>
        <taxon>Eukaryota</taxon>
        <taxon>Metazoa</taxon>
        <taxon>Ecdysozoa</taxon>
        <taxon>Arthropoda</taxon>
        <taxon>Hexapoda</taxon>
        <taxon>Insecta</taxon>
        <taxon>Pterygota</taxon>
        <taxon>Neoptera</taxon>
        <taxon>Paraneoptera</taxon>
        <taxon>Hemiptera</taxon>
        <taxon>Heteroptera</taxon>
        <taxon>Panheteroptera</taxon>
        <taxon>Cimicomorpha</taxon>
        <taxon>Reduviidae</taxon>
        <taxon>Triatominae</taxon>
        <taxon>Triatoma</taxon>
    </lineage>
</organism>
<keyword evidence="1" id="KW-0808">Transferase</keyword>
<dbReference type="EMBL" id="GEMB01003163">
    <property type="protein sequence ID" value="JAS00047.1"/>
    <property type="molecule type" value="Transcribed_RNA"/>
</dbReference>
<proteinExistence type="predicted"/>
<sequence length="133" mass="15262">ELRRLIREQSPLVVCLQEIHHLKPENQLSIPHYHCFRYDYLQGQELQIVNNYYQTIAIKINLLTEISVCSMYIPPSQCINRAEGNLFLAQFQGPLLLLSDFNTNCSAAEGGAVTDARGTEIIDIFEEQPHFLK</sequence>
<keyword evidence="1" id="KW-0548">Nucleotidyltransferase</keyword>
<dbReference type="InterPro" id="IPR036691">
    <property type="entry name" value="Endo/exonu/phosph_ase_sf"/>
</dbReference>
<keyword evidence="1" id="KW-0695">RNA-directed DNA polymerase</keyword>
<protein>
    <submittedName>
        <fullName evidence="1">Rna-directed dna polymerase from mobile element jockey-like protein</fullName>
    </submittedName>
</protein>
<reference evidence="1" key="1">
    <citation type="submission" date="2016-04" db="EMBL/GenBank/DDBJ databases">
        <authorList>
            <person name="Calderon-Fernandez G.M.Sr."/>
        </authorList>
    </citation>
    <scope>NUCLEOTIDE SEQUENCE</scope>
    <source>
        <strain evidence="1">Int1</strain>
        <tissue evidence="1">Integument</tissue>
    </source>
</reference>
<dbReference type="GO" id="GO:0003964">
    <property type="term" value="F:RNA-directed DNA polymerase activity"/>
    <property type="evidence" value="ECO:0007669"/>
    <property type="project" value="UniProtKB-KW"/>
</dbReference>
<dbReference type="Gene3D" id="3.60.10.10">
    <property type="entry name" value="Endonuclease/exonuclease/phosphatase"/>
    <property type="match status" value="1"/>
</dbReference>
<evidence type="ECO:0000313" key="1">
    <source>
        <dbReference type="EMBL" id="JAS00047.1"/>
    </source>
</evidence>
<accession>A0A170YM71</accession>
<feature type="non-terminal residue" evidence="1">
    <location>
        <position position="1"/>
    </location>
</feature>
<reference evidence="1" key="2">
    <citation type="journal article" date="2017" name="J. Med. Entomol.">
        <title>Transcriptome Analysis of the Triatoma infestans (Hemiptera: Reduviidae) Integument.</title>
        <authorList>
            <person name="Calderon-Fernandez G.M."/>
            <person name="Moriconi D.E."/>
            <person name="Dulbecco A.B."/>
            <person name="Juarez M.P."/>
        </authorList>
    </citation>
    <scope>NUCLEOTIDE SEQUENCE</scope>
    <source>
        <strain evidence="1">Int1</strain>
        <tissue evidence="1">Integument</tissue>
    </source>
</reference>
<dbReference type="SUPFAM" id="SSF56219">
    <property type="entry name" value="DNase I-like"/>
    <property type="match status" value="1"/>
</dbReference>